<evidence type="ECO:0000256" key="7">
    <source>
        <dbReference type="ARBA" id="ARBA00022833"/>
    </source>
</evidence>
<dbReference type="FunFam" id="3.30.160.60:FF:003072">
    <property type="match status" value="1"/>
</dbReference>
<evidence type="ECO:0000256" key="6">
    <source>
        <dbReference type="ARBA" id="ARBA00022771"/>
    </source>
</evidence>
<feature type="domain" description="C2H2-type" evidence="13">
    <location>
        <begin position="118"/>
        <end position="145"/>
    </location>
</feature>
<dbReference type="RefSeq" id="XP_026550539.1">
    <property type="nucleotide sequence ID" value="XM_026694754.1"/>
</dbReference>
<dbReference type="AlphaFoldDB" id="A0A6J1WDJ7"/>
<sequence length="174" mass="19666">MRGSRLEKNLTYTLNVVKPLIRTTPLWFLEGSIQERSPTTAPNALNALATMATWTPTKEKPFECPDCGKCFCDNSSLVKHQRTHTGEKPFQCHDCGKSFSENSSLVIHQRTHTGEKPFECPDCGKSFSNNSSLVTHQRTHTGEKPFECPDCGKSFSQSSNLVRHQRTQHRRETV</sequence>
<protein>
    <submittedName>
        <fullName evidence="15">Zinc finger protein 572-like</fullName>
    </submittedName>
</protein>
<evidence type="ECO:0000256" key="9">
    <source>
        <dbReference type="ARBA" id="ARBA00023125"/>
    </source>
</evidence>
<organism evidence="14 15">
    <name type="scientific">Notechis scutatus</name>
    <name type="common">mainland tiger snake</name>
    <dbReference type="NCBI Taxonomy" id="8663"/>
    <lineage>
        <taxon>Eukaryota</taxon>
        <taxon>Metazoa</taxon>
        <taxon>Chordata</taxon>
        <taxon>Craniata</taxon>
        <taxon>Vertebrata</taxon>
        <taxon>Euteleostomi</taxon>
        <taxon>Lepidosauria</taxon>
        <taxon>Squamata</taxon>
        <taxon>Bifurcata</taxon>
        <taxon>Unidentata</taxon>
        <taxon>Episquamata</taxon>
        <taxon>Toxicofera</taxon>
        <taxon>Serpentes</taxon>
        <taxon>Colubroidea</taxon>
        <taxon>Elapidae</taxon>
        <taxon>Hydrophiinae</taxon>
        <taxon>Notechis</taxon>
    </lineage>
</organism>
<dbReference type="GO" id="GO:0008270">
    <property type="term" value="F:zinc ion binding"/>
    <property type="evidence" value="ECO:0007669"/>
    <property type="project" value="UniProtKB-KW"/>
</dbReference>
<keyword evidence="9" id="KW-0238">DNA-binding</keyword>
<evidence type="ECO:0000256" key="11">
    <source>
        <dbReference type="ARBA" id="ARBA00023242"/>
    </source>
</evidence>
<keyword evidence="4" id="KW-0479">Metal-binding</keyword>
<evidence type="ECO:0000256" key="1">
    <source>
        <dbReference type="ARBA" id="ARBA00003767"/>
    </source>
</evidence>
<comment type="similarity">
    <text evidence="3">Belongs to the krueppel C2H2-type zinc-finger protein family.</text>
</comment>
<evidence type="ECO:0000313" key="15">
    <source>
        <dbReference type="RefSeq" id="XP_026550539.1"/>
    </source>
</evidence>
<name>A0A6J1WDJ7_9SAUR</name>
<evidence type="ECO:0000256" key="12">
    <source>
        <dbReference type="PROSITE-ProRule" id="PRU00042"/>
    </source>
</evidence>
<evidence type="ECO:0000256" key="10">
    <source>
        <dbReference type="ARBA" id="ARBA00023163"/>
    </source>
</evidence>
<dbReference type="PROSITE" id="PS50157">
    <property type="entry name" value="ZINC_FINGER_C2H2_2"/>
    <property type="match status" value="4"/>
</dbReference>
<evidence type="ECO:0000256" key="2">
    <source>
        <dbReference type="ARBA" id="ARBA00004123"/>
    </source>
</evidence>
<keyword evidence="8" id="KW-0805">Transcription regulation</keyword>
<feature type="domain" description="C2H2-type" evidence="13">
    <location>
        <begin position="146"/>
        <end position="174"/>
    </location>
</feature>
<dbReference type="SMART" id="SM00355">
    <property type="entry name" value="ZnF_C2H2"/>
    <property type="match status" value="4"/>
</dbReference>
<evidence type="ECO:0000256" key="3">
    <source>
        <dbReference type="ARBA" id="ARBA00006991"/>
    </source>
</evidence>
<keyword evidence="5" id="KW-0677">Repeat</keyword>
<comment type="function">
    <text evidence="1">May be involved in transcriptional regulation.</text>
</comment>
<dbReference type="GO" id="GO:0000981">
    <property type="term" value="F:DNA-binding transcription factor activity, RNA polymerase II-specific"/>
    <property type="evidence" value="ECO:0007669"/>
    <property type="project" value="TreeGrafter"/>
</dbReference>
<dbReference type="PANTHER" id="PTHR23235:SF178">
    <property type="entry name" value="C2H2-TYPE DOMAIN-CONTAINING PROTEIN-RELATED"/>
    <property type="match status" value="1"/>
</dbReference>
<dbReference type="GO" id="GO:0005634">
    <property type="term" value="C:nucleus"/>
    <property type="evidence" value="ECO:0007669"/>
    <property type="project" value="UniProtKB-SubCell"/>
</dbReference>
<dbReference type="PANTHER" id="PTHR23235">
    <property type="entry name" value="KRUEPPEL-LIKE TRANSCRIPTION FACTOR"/>
    <property type="match status" value="1"/>
</dbReference>
<dbReference type="Gene3D" id="3.30.160.60">
    <property type="entry name" value="Classic Zinc Finger"/>
    <property type="match status" value="4"/>
</dbReference>
<reference evidence="15" key="1">
    <citation type="submission" date="2025-08" db="UniProtKB">
        <authorList>
            <consortium name="RefSeq"/>
        </authorList>
    </citation>
    <scope>IDENTIFICATION</scope>
</reference>
<comment type="subcellular location">
    <subcellularLocation>
        <location evidence="2">Nucleus</location>
    </subcellularLocation>
</comment>
<dbReference type="Pfam" id="PF00096">
    <property type="entry name" value="zf-C2H2"/>
    <property type="match status" value="2"/>
</dbReference>
<dbReference type="Proteomes" id="UP000504612">
    <property type="component" value="Unplaced"/>
</dbReference>
<dbReference type="FunFam" id="3.30.160.60:FF:003095">
    <property type="match status" value="1"/>
</dbReference>
<dbReference type="GO" id="GO:0000978">
    <property type="term" value="F:RNA polymerase II cis-regulatory region sequence-specific DNA binding"/>
    <property type="evidence" value="ECO:0007669"/>
    <property type="project" value="TreeGrafter"/>
</dbReference>
<dbReference type="InterPro" id="IPR036236">
    <property type="entry name" value="Znf_C2H2_sf"/>
</dbReference>
<evidence type="ECO:0000256" key="8">
    <source>
        <dbReference type="ARBA" id="ARBA00023015"/>
    </source>
</evidence>
<dbReference type="Pfam" id="PF13465">
    <property type="entry name" value="zf-H2C2_2"/>
    <property type="match status" value="1"/>
</dbReference>
<dbReference type="FunFam" id="3.30.160.60:FF:000785">
    <property type="entry name" value="zinc finger protein 648"/>
    <property type="match status" value="1"/>
</dbReference>
<dbReference type="FunFam" id="3.30.160.60:FF:002343">
    <property type="entry name" value="Zinc finger protein 33A"/>
    <property type="match status" value="1"/>
</dbReference>
<proteinExistence type="inferred from homology"/>
<evidence type="ECO:0000259" key="13">
    <source>
        <dbReference type="PROSITE" id="PS50157"/>
    </source>
</evidence>
<dbReference type="KEGG" id="nss:113432654"/>
<keyword evidence="7" id="KW-0862">Zinc</keyword>
<keyword evidence="11" id="KW-0539">Nucleus</keyword>
<accession>A0A6J1WDJ7</accession>
<dbReference type="InterPro" id="IPR013087">
    <property type="entry name" value="Znf_C2H2_type"/>
</dbReference>
<keyword evidence="10" id="KW-0804">Transcription</keyword>
<dbReference type="PROSITE" id="PS00028">
    <property type="entry name" value="ZINC_FINGER_C2H2_1"/>
    <property type="match status" value="4"/>
</dbReference>
<evidence type="ECO:0000313" key="14">
    <source>
        <dbReference type="Proteomes" id="UP000504612"/>
    </source>
</evidence>
<gene>
    <name evidence="15" type="primary">LOC113432654</name>
</gene>
<keyword evidence="6 12" id="KW-0863">Zinc-finger</keyword>
<keyword evidence="14" id="KW-1185">Reference proteome</keyword>
<evidence type="ECO:0000256" key="5">
    <source>
        <dbReference type="ARBA" id="ARBA00022737"/>
    </source>
</evidence>
<dbReference type="GeneID" id="113432654"/>
<feature type="domain" description="C2H2-type" evidence="13">
    <location>
        <begin position="62"/>
        <end position="89"/>
    </location>
</feature>
<dbReference type="SUPFAM" id="SSF57667">
    <property type="entry name" value="beta-beta-alpha zinc fingers"/>
    <property type="match status" value="2"/>
</dbReference>
<feature type="domain" description="C2H2-type" evidence="13">
    <location>
        <begin position="90"/>
        <end position="117"/>
    </location>
</feature>
<evidence type="ECO:0000256" key="4">
    <source>
        <dbReference type="ARBA" id="ARBA00022723"/>
    </source>
</evidence>